<name>A0A8H4VKV5_9AGAR</name>
<proteinExistence type="predicted"/>
<dbReference type="Proteomes" id="UP000521872">
    <property type="component" value="Unassembled WGS sequence"/>
</dbReference>
<keyword evidence="3" id="KW-1185">Reference proteome</keyword>
<feature type="region of interest" description="Disordered" evidence="1">
    <location>
        <begin position="511"/>
        <end position="533"/>
    </location>
</feature>
<gene>
    <name evidence="2" type="ORF">D9613_010802</name>
</gene>
<dbReference type="EMBL" id="JAACJL010000046">
    <property type="protein sequence ID" value="KAF4613332.1"/>
    <property type="molecule type" value="Genomic_DNA"/>
</dbReference>
<sequence length="533" mass="58714">MRNCAPKPREADSLLPILESFQGLAILNGFYANDVTPEELARASSIAKSIVQFTLTDYPTKDDHPIMAGTVIRLVQLLSSVMQGPLFPNLAHLRIDHSESSADQLNIFLTPSMKTLELNNIGSIRQEEFSVFLKILAGVARDIERLTLRGLTQEGPILACLKFKQLLHLQIDGSAPISYSFLEGVGRLPALKTFHLRTPKTTTYTSQSNSTSDTSHAPGTNLYVQLSALHIDSSHELAQDLLGMVPSGALREISLTIWPKGQVPQSPKAKKVRPNPMSAFCHMTIKSYPIKSSPKTESPLNLKSLFIDDARSETIEQALQKWRETLQSVRVDEPETFPRVLSPTSVSVMVGLLNLQQLKISGWGIQPLSSFNFLDALLTTKRSSLQILHLPDRQSAVVTLPRLRTIAEQLPSLVELRCQLDVRSLGPASQHQPHIPGNGALSHQLKTLKLWTTGPMQPAQLLLLARCINYLFPDLEELDDMSKSSDNLDHLEGPQLIALVKLCQAVRKDEASRKPAPSAGQGLDGNSQVNIVT</sequence>
<evidence type="ECO:0000313" key="2">
    <source>
        <dbReference type="EMBL" id="KAF4613332.1"/>
    </source>
</evidence>
<comment type="caution">
    <text evidence="2">The sequence shown here is derived from an EMBL/GenBank/DDBJ whole genome shotgun (WGS) entry which is preliminary data.</text>
</comment>
<dbReference type="InterPro" id="IPR032675">
    <property type="entry name" value="LRR_dom_sf"/>
</dbReference>
<reference evidence="2 3" key="1">
    <citation type="submission" date="2019-12" db="EMBL/GenBank/DDBJ databases">
        <authorList>
            <person name="Floudas D."/>
            <person name="Bentzer J."/>
            <person name="Ahren D."/>
            <person name="Johansson T."/>
            <person name="Persson P."/>
            <person name="Tunlid A."/>
        </authorList>
    </citation>
    <scope>NUCLEOTIDE SEQUENCE [LARGE SCALE GENOMIC DNA]</scope>
    <source>
        <strain evidence="2 3">CBS 102.39</strain>
    </source>
</reference>
<accession>A0A8H4VKV5</accession>
<protein>
    <submittedName>
        <fullName evidence="2">Uncharacterized protein</fullName>
    </submittedName>
</protein>
<feature type="compositionally biased region" description="Polar residues" evidence="1">
    <location>
        <begin position="524"/>
        <end position="533"/>
    </location>
</feature>
<dbReference type="Gene3D" id="3.80.10.10">
    <property type="entry name" value="Ribonuclease Inhibitor"/>
    <property type="match status" value="1"/>
</dbReference>
<evidence type="ECO:0000313" key="3">
    <source>
        <dbReference type="Proteomes" id="UP000521872"/>
    </source>
</evidence>
<dbReference type="SUPFAM" id="SSF52047">
    <property type="entry name" value="RNI-like"/>
    <property type="match status" value="1"/>
</dbReference>
<dbReference type="AlphaFoldDB" id="A0A8H4VKV5"/>
<organism evidence="2 3">
    <name type="scientific">Agrocybe pediades</name>
    <dbReference type="NCBI Taxonomy" id="84607"/>
    <lineage>
        <taxon>Eukaryota</taxon>
        <taxon>Fungi</taxon>
        <taxon>Dikarya</taxon>
        <taxon>Basidiomycota</taxon>
        <taxon>Agaricomycotina</taxon>
        <taxon>Agaricomycetes</taxon>
        <taxon>Agaricomycetidae</taxon>
        <taxon>Agaricales</taxon>
        <taxon>Agaricineae</taxon>
        <taxon>Strophariaceae</taxon>
        <taxon>Agrocybe</taxon>
    </lineage>
</organism>
<evidence type="ECO:0000256" key="1">
    <source>
        <dbReference type="SAM" id="MobiDB-lite"/>
    </source>
</evidence>